<comment type="caution">
    <text evidence="1">The sequence shown here is derived from an EMBL/GenBank/DDBJ whole genome shotgun (WGS) entry which is preliminary data.</text>
</comment>
<gene>
    <name evidence="1" type="ORF">S01H1_40191</name>
</gene>
<protein>
    <submittedName>
        <fullName evidence="1">Uncharacterized protein</fullName>
    </submittedName>
</protein>
<feature type="non-terminal residue" evidence="1">
    <location>
        <position position="1"/>
    </location>
</feature>
<accession>X0UE71</accession>
<evidence type="ECO:0000313" key="1">
    <source>
        <dbReference type="EMBL" id="GAG04044.1"/>
    </source>
</evidence>
<proteinExistence type="predicted"/>
<name>X0UE71_9ZZZZ</name>
<reference evidence="1" key="1">
    <citation type="journal article" date="2014" name="Front. Microbiol.">
        <title>High frequency of phylogenetically diverse reductive dehalogenase-homologous genes in deep subseafloor sedimentary metagenomes.</title>
        <authorList>
            <person name="Kawai M."/>
            <person name="Futagami T."/>
            <person name="Toyoda A."/>
            <person name="Takaki Y."/>
            <person name="Nishi S."/>
            <person name="Hori S."/>
            <person name="Arai W."/>
            <person name="Tsubouchi T."/>
            <person name="Morono Y."/>
            <person name="Uchiyama I."/>
            <person name="Ito T."/>
            <person name="Fujiyama A."/>
            <person name="Inagaki F."/>
            <person name="Takami H."/>
        </authorList>
    </citation>
    <scope>NUCLEOTIDE SEQUENCE</scope>
    <source>
        <strain evidence="1">Expedition CK06-06</strain>
    </source>
</reference>
<organism evidence="1">
    <name type="scientific">marine sediment metagenome</name>
    <dbReference type="NCBI Taxonomy" id="412755"/>
    <lineage>
        <taxon>unclassified sequences</taxon>
        <taxon>metagenomes</taxon>
        <taxon>ecological metagenomes</taxon>
    </lineage>
</organism>
<dbReference type="EMBL" id="BARS01025428">
    <property type="protein sequence ID" value="GAG04044.1"/>
    <property type="molecule type" value="Genomic_DNA"/>
</dbReference>
<dbReference type="AlphaFoldDB" id="X0UE71"/>
<sequence length="58" mass="6354">LSLSELRALKAGLMNLKNVSGARQDLSKAIQLVRAAEKPIIADRASKDKALRRQGRIN</sequence>